<organism evidence="1 2">
    <name type="scientific">Paramecium primaurelia</name>
    <dbReference type="NCBI Taxonomy" id="5886"/>
    <lineage>
        <taxon>Eukaryota</taxon>
        <taxon>Sar</taxon>
        <taxon>Alveolata</taxon>
        <taxon>Ciliophora</taxon>
        <taxon>Intramacronucleata</taxon>
        <taxon>Oligohymenophorea</taxon>
        <taxon>Peniculida</taxon>
        <taxon>Parameciidae</taxon>
        <taxon>Paramecium</taxon>
    </lineage>
</organism>
<proteinExistence type="predicted"/>
<dbReference type="AlphaFoldDB" id="A0A8S1K0G1"/>
<dbReference type="EMBL" id="CAJJDM010000009">
    <property type="protein sequence ID" value="CAD8048213.1"/>
    <property type="molecule type" value="Genomic_DNA"/>
</dbReference>
<gene>
    <name evidence="1" type="ORF">PPRIM_AZ9-3.1.T0120369</name>
</gene>
<dbReference type="OMA" id="ESQEQHY"/>
<protein>
    <submittedName>
        <fullName evidence="1">Uncharacterized protein</fullName>
    </submittedName>
</protein>
<name>A0A8S1K0G1_PARPR</name>
<sequence>MDQDAFNFQTLESILNRIGASNYQQLALFDKKLFLDTQTSDILYQEKDYLYHLVTKKKNLEINQIQNPVQPIQLEFTKFKQLNEYLKPTAWSLEIIGPSLSFKSQILRDMAETMSQNNIQILYISIHEEYSNSKFKVIKMKQPKELFILLSILVESQEQHYNLLIIDGLSSLLYQTAQMNVIENQLQELQQLLALLKEKKGIQVVISSIAKMRENYTSYNQTQDQFISQDKIFQKTILNNPWQCIWQSQLSIQRLVETKQDYNENLNKNTLKLQYFCFYDGIIKPEIGIQI</sequence>
<keyword evidence="2" id="KW-1185">Reference proteome</keyword>
<reference evidence="1" key="1">
    <citation type="submission" date="2021-01" db="EMBL/GenBank/DDBJ databases">
        <authorList>
            <consortium name="Genoscope - CEA"/>
            <person name="William W."/>
        </authorList>
    </citation>
    <scope>NUCLEOTIDE SEQUENCE</scope>
</reference>
<comment type="caution">
    <text evidence="1">The sequence shown here is derived from an EMBL/GenBank/DDBJ whole genome shotgun (WGS) entry which is preliminary data.</text>
</comment>
<accession>A0A8S1K0G1</accession>
<dbReference type="Proteomes" id="UP000688137">
    <property type="component" value="Unassembled WGS sequence"/>
</dbReference>
<evidence type="ECO:0000313" key="2">
    <source>
        <dbReference type="Proteomes" id="UP000688137"/>
    </source>
</evidence>
<evidence type="ECO:0000313" key="1">
    <source>
        <dbReference type="EMBL" id="CAD8048213.1"/>
    </source>
</evidence>